<evidence type="ECO:0000256" key="1">
    <source>
        <dbReference type="SAM" id="MobiDB-lite"/>
    </source>
</evidence>
<organism evidence="3 4">
    <name type="scientific">Cupriavidus cauae</name>
    <dbReference type="NCBI Taxonomy" id="2608999"/>
    <lineage>
        <taxon>Bacteria</taxon>
        <taxon>Pseudomonadati</taxon>
        <taxon>Pseudomonadota</taxon>
        <taxon>Betaproteobacteria</taxon>
        <taxon>Burkholderiales</taxon>
        <taxon>Burkholderiaceae</taxon>
        <taxon>Cupriavidus</taxon>
    </lineage>
</organism>
<proteinExistence type="predicted"/>
<dbReference type="EMBL" id="VWRN01000072">
    <property type="protein sequence ID" value="KAA6116318.1"/>
    <property type="molecule type" value="Genomic_DNA"/>
</dbReference>
<sequence length="159" mass="17383">MPTIDADRFHLCPNMSMSTAHDPYATGDDAMPIDPHRSRPFRRRDESMSREDLVHLVRKQAAATVAPWGVFAAVGTGIGLILSVMGYMNSTTQDKVDKGTGPLSVQIVELDKRLSGRLDALEGRLGALEGRLGALEVRVGAVETRLERMDAKLDRLLGK</sequence>
<dbReference type="AlphaFoldDB" id="A0A5M7ZY34"/>
<keyword evidence="2" id="KW-1133">Transmembrane helix</keyword>
<protein>
    <submittedName>
        <fullName evidence="3">Uncharacterized protein</fullName>
    </submittedName>
</protein>
<evidence type="ECO:0000313" key="4">
    <source>
        <dbReference type="Proteomes" id="UP000324324"/>
    </source>
</evidence>
<dbReference type="Proteomes" id="UP000324324">
    <property type="component" value="Unassembled WGS sequence"/>
</dbReference>
<dbReference type="Gene3D" id="1.20.1270.70">
    <property type="entry name" value="Designed single chain three-helix bundle"/>
    <property type="match status" value="1"/>
</dbReference>
<feature type="region of interest" description="Disordered" evidence="1">
    <location>
        <begin position="22"/>
        <end position="46"/>
    </location>
</feature>
<name>A0A5M7ZY34_9BURK</name>
<reference evidence="3 4" key="1">
    <citation type="submission" date="2019-09" db="EMBL/GenBank/DDBJ databases">
        <title>Isolation of a novel species in the genus Cupriavidus from patients with sepsis using whole genome sequencing.</title>
        <authorList>
            <person name="Kweon O.J."/>
            <person name="Lee M.-K."/>
        </authorList>
    </citation>
    <scope>NUCLEOTIDE SEQUENCE [LARGE SCALE GENOMIC DNA]</scope>
    <source>
        <strain evidence="3 4">MKL-01</strain>
    </source>
</reference>
<evidence type="ECO:0000313" key="3">
    <source>
        <dbReference type="EMBL" id="KAA6116318.1"/>
    </source>
</evidence>
<evidence type="ECO:0000256" key="2">
    <source>
        <dbReference type="SAM" id="Phobius"/>
    </source>
</evidence>
<dbReference type="RefSeq" id="WP_150084814.1">
    <property type="nucleotide sequence ID" value="NZ_CP080294.1"/>
</dbReference>
<comment type="caution">
    <text evidence="3">The sequence shown here is derived from an EMBL/GenBank/DDBJ whole genome shotgun (WGS) entry which is preliminary data.</text>
</comment>
<keyword evidence="4" id="KW-1185">Reference proteome</keyword>
<gene>
    <name evidence="3" type="ORF">F1599_24640</name>
</gene>
<keyword evidence="2" id="KW-0472">Membrane</keyword>
<feature type="transmembrane region" description="Helical" evidence="2">
    <location>
        <begin position="65"/>
        <end position="88"/>
    </location>
</feature>
<keyword evidence="2" id="KW-0812">Transmembrane</keyword>
<accession>A0A5M7ZY34</accession>